<dbReference type="RefSeq" id="WP_230475552.1">
    <property type="nucleotide sequence ID" value="NZ_CP072842.1"/>
</dbReference>
<organism evidence="1 2">
    <name type="scientific">Faecalibacter bovis</name>
    <dbReference type="NCBI Taxonomy" id="2898187"/>
    <lineage>
        <taxon>Bacteria</taxon>
        <taxon>Pseudomonadati</taxon>
        <taxon>Bacteroidota</taxon>
        <taxon>Flavobacteriia</taxon>
        <taxon>Flavobacteriales</taxon>
        <taxon>Weeksellaceae</taxon>
        <taxon>Faecalibacter</taxon>
    </lineage>
</organism>
<reference evidence="2" key="2">
    <citation type="submission" date="2021-04" db="EMBL/GenBank/DDBJ databases">
        <title>Taxonomy of Flavobacteriaceae bacterium ZY171143.</title>
        <authorList>
            <person name="Li F."/>
        </authorList>
    </citation>
    <scope>NUCLEOTIDE SEQUENCE [LARGE SCALE GENOMIC DNA]</scope>
    <source>
        <strain evidence="2">ZY171143</strain>
    </source>
</reference>
<keyword evidence="2" id="KW-1185">Reference proteome</keyword>
<accession>A0ABX7XAJ0</accession>
<reference evidence="1 2" key="1">
    <citation type="journal article" date="2021" name="Int. J. Syst. Evol. Microbiol.">
        <title>Faecalibacter bovis sp. nov., isolated from cow faeces.</title>
        <authorList>
            <person name="Li F."/>
            <person name="Zhao W."/>
            <person name="Hong Q."/>
            <person name="Shao Q."/>
            <person name="Song J."/>
            <person name="Yang S."/>
        </authorList>
    </citation>
    <scope>NUCLEOTIDE SEQUENCE [LARGE SCALE GENOMIC DNA]</scope>
    <source>
        <strain evidence="1 2">ZY171143</strain>
    </source>
</reference>
<name>A0ABX7XAJ0_9FLAO</name>
<evidence type="ECO:0000313" key="1">
    <source>
        <dbReference type="EMBL" id="QTV04931.1"/>
    </source>
</evidence>
<gene>
    <name evidence="1" type="ORF">J9309_08990</name>
</gene>
<dbReference type="Gene3D" id="2.170.130.10">
    <property type="entry name" value="TonB-dependent receptor, plug domain"/>
    <property type="match status" value="1"/>
</dbReference>
<dbReference type="InterPro" id="IPR037066">
    <property type="entry name" value="Plug_dom_sf"/>
</dbReference>
<dbReference type="EMBL" id="CP072842">
    <property type="protein sequence ID" value="QTV04931.1"/>
    <property type="molecule type" value="Genomic_DNA"/>
</dbReference>
<dbReference type="Proteomes" id="UP000672011">
    <property type="component" value="Chromosome"/>
</dbReference>
<evidence type="ECO:0000313" key="2">
    <source>
        <dbReference type="Proteomes" id="UP000672011"/>
    </source>
</evidence>
<sequence>MNKIYQLILLLTFAAIPSKAQLKIDKKSIEKTIKEKEDKGQNKFIKIEILSANEKITVVNDSVFFTREIKNLDTNQSYFYDSKFDSKELENIDILNDEGLKLDKAPYKVITFLSDKSIQEKEYQSNHQLDELFKRVRIKTNDDFEYFLDFLPSGNYTYNIFINQPIKVKSDFFTQLEKLMNGEDIYLKKGTLNQPKIVLNQKQITFAEANQLNANQVKSITIYKDEKALVLYGSSAKDGIVVIELK</sequence>
<evidence type="ECO:0008006" key="3">
    <source>
        <dbReference type="Google" id="ProtNLM"/>
    </source>
</evidence>
<proteinExistence type="predicted"/>
<protein>
    <recommendedName>
        <fullName evidence="3">TonB-dependent receptor plug domain-containing protein</fullName>
    </recommendedName>
</protein>